<feature type="transmembrane region" description="Helical" evidence="1">
    <location>
        <begin position="41"/>
        <end position="65"/>
    </location>
</feature>
<evidence type="ECO:0000259" key="2">
    <source>
        <dbReference type="Pfam" id="PF20152"/>
    </source>
</evidence>
<organism evidence="3 4">
    <name type="scientific">Rhodotorula toruloides</name>
    <name type="common">Yeast</name>
    <name type="synonym">Rhodosporidium toruloides</name>
    <dbReference type="NCBI Taxonomy" id="5286"/>
    <lineage>
        <taxon>Eukaryota</taxon>
        <taxon>Fungi</taxon>
        <taxon>Dikarya</taxon>
        <taxon>Basidiomycota</taxon>
        <taxon>Pucciniomycotina</taxon>
        <taxon>Microbotryomycetes</taxon>
        <taxon>Sporidiobolales</taxon>
        <taxon>Sporidiobolaceae</taxon>
        <taxon>Rhodotorula</taxon>
    </lineage>
</organism>
<evidence type="ECO:0000313" key="3">
    <source>
        <dbReference type="EMBL" id="CTR10920.1"/>
    </source>
</evidence>
<reference evidence="3 4" key="1">
    <citation type="submission" date="2015-07" db="EMBL/GenBank/DDBJ databases">
        <authorList>
            <person name="Cajimat M.N.B."/>
            <person name="Milazzo M.L."/>
            <person name="Fulhorst C.F."/>
        </authorList>
    </citation>
    <scope>NUCLEOTIDE SEQUENCE [LARGE SCALE GENOMIC DNA]</scope>
    <source>
        <strain evidence="3">Single colony</strain>
    </source>
</reference>
<feature type="domain" description="DUF6534" evidence="2">
    <location>
        <begin position="157"/>
        <end position="243"/>
    </location>
</feature>
<feature type="transmembrane region" description="Helical" evidence="1">
    <location>
        <begin position="106"/>
        <end position="128"/>
    </location>
</feature>
<dbReference type="Proteomes" id="UP000199069">
    <property type="component" value="Unassembled WGS sequence"/>
</dbReference>
<evidence type="ECO:0000313" key="4">
    <source>
        <dbReference type="Proteomes" id="UP000199069"/>
    </source>
</evidence>
<dbReference type="InterPro" id="IPR045339">
    <property type="entry name" value="DUF6534"/>
</dbReference>
<accession>A0A0K3CR28</accession>
<dbReference type="AlphaFoldDB" id="A0A0K3CR28"/>
<keyword evidence="1" id="KW-0812">Transmembrane</keyword>
<gene>
    <name evidence="3" type="primary">FGENESH: predicted gene_15.62</name>
    <name evidence="3" type="ORF">BN2166_0067810</name>
</gene>
<evidence type="ECO:0000256" key="1">
    <source>
        <dbReference type="SAM" id="Phobius"/>
    </source>
</evidence>
<feature type="transmembrane region" description="Helical" evidence="1">
    <location>
        <begin position="225"/>
        <end position="245"/>
    </location>
</feature>
<proteinExistence type="predicted"/>
<keyword evidence="1" id="KW-1133">Transmembrane helix</keyword>
<feature type="transmembrane region" description="Helical" evidence="1">
    <location>
        <begin position="148"/>
        <end position="170"/>
    </location>
</feature>
<keyword evidence="4" id="KW-1185">Reference proteome</keyword>
<sequence length="435" mass="46762">MPDAPPGLGATLVGLFCAIWLSATCVHYTSSYARRTLDHGVWKLVIGFLALVNTAHTAILCYETYLALVGKRRGTEVLILTPLPLLITHLYFVAKLATLYDGRPQSVLVASSLLFSCVSFGFGIVATYSSRHFDVSLFAFDLHSKFGWQLFASSLSAILADTVISGGMLVHTRSGKYAARDESVLEVLSRYFLETNLLATIVRILSLAFLLAWNAEGRPSGVSLTLSFVLPGLYLLSMLASLDAVSDTAQGGLSRTMKHASSLSDMFKGVPLNRMDSPAIRERYLPSQISATPIADRFAGGATTSTDQRSWLRRTFQPASTSLQPASLPLPTIQETTTLPKHASRPVTAFSVSDYGDYLGLECETSEKKGRPVGLASSPLANGAISTSVDVPAQSPTPRRATFALEGNPTTPTGGTVVETTAFTFGRKPITYGYL</sequence>
<feature type="transmembrane region" description="Helical" evidence="1">
    <location>
        <begin position="6"/>
        <end position="29"/>
    </location>
</feature>
<protein>
    <recommendedName>
        <fullName evidence="2">DUF6534 domain-containing protein</fullName>
    </recommendedName>
</protein>
<keyword evidence="1" id="KW-0472">Membrane</keyword>
<feature type="transmembrane region" description="Helical" evidence="1">
    <location>
        <begin position="191"/>
        <end position="213"/>
    </location>
</feature>
<feature type="transmembrane region" description="Helical" evidence="1">
    <location>
        <begin position="77"/>
        <end position="94"/>
    </location>
</feature>
<name>A0A0K3CR28_RHOTO</name>
<dbReference type="Pfam" id="PF20152">
    <property type="entry name" value="DUF6534"/>
    <property type="match status" value="1"/>
</dbReference>
<dbReference type="EMBL" id="CWKI01000015">
    <property type="protein sequence ID" value="CTR10920.1"/>
    <property type="molecule type" value="Genomic_DNA"/>
</dbReference>